<reference evidence="1 2" key="1">
    <citation type="journal article" date="2019" name="Nat. Ecol. Evol.">
        <title>Megaphylogeny resolves global patterns of mushroom evolution.</title>
        <authorList>
            <person name="Varga T."/>
            <person name="Krizsan K."/>
            <person name="Foldi C."/>
            <person name="Dima B."/>
            <person name="Sanchez-Garcia M."/>
            <person name="Sanchez-Ramirez S."/>
            <person name="Szollosi G.J."/>
            <person name="Szarkandi J.G."/>
            <person name="Papp V."/>
            <person name="Albert L."/>
            <person name="Andreopoulos W."/>
            <person name="Angelini C."/>
            <person name="Antonin V."/>
            <person name="Barry K.W."/>
            <person name="Bougher N.L."/>
            <person name="Buchanan P."/>
            <person name="Buyck B."/>
            <person name="Bense V."/>
            <person name="Catcheside P."/>
            <person name="Chovatia M."/>
            <person name="Cooper J."/>
            <person name="Damon W."/>
            <person name="Desjardin D."/>
            <person name="Finy P."/>
            <person name="Geml J."/>
            <person name="Haridas S."/>
            <person name="Hughes K."/>
            <person name="Justo A."/>
            <person name="Karasinski D."/>
            <person name="Kautmanova I."/>
            <person name="Kiss B."/>
            <person name="Kocsube S."/>
            <person name="Kotiranta H."/>
            <person name="LaButti K.M."/>
            <person name="Lechner B.E."/>
            <person name="Liimatainen K."/>
            <person name="Lipzen A."/>
            <person name="Lukacs Z."/>
            <person name="Mihaltcheva S."/>
            <person name="Morgado L.N."/>
            <person name="Niskanen T."/>
            <person name="Noordeloos M.E."/>
            <person name="Ohm R.A."/>
            <person name="Ortiz-Santana B."/>
            <person name="Ovrebo C."/>
            <person name="Racz N."/>
            <person name="Riley R."/>
            <person name="Savchenko A."/>
            <person name="Shiryaev A."/>
            <person name="Soop K."/>
            <person name="Spirin V."/>
            <person name="Szebenyi C."/>
            <person name="Tomsovsky M."/>
            <person name="Tulloss R.E."/>
            <person name="Uehling J."/>
            <person name="Grigoriev I.V."/>
            <person name="Vagvolgyi C."/>
            <person name="Papp T."/>
            <person name="Martin F.M."/>
            <person name="Miettinen O."/>
            <person name="Hibbett D.S."/>
            <person name="Nagy L.G."/>
        </authorList>
    </citation>
    <scope>NUCLEOTIDE SEQUENCE [LARGE SCALE GENOMIC DNA]</scope>
    <source>
        <strain evidence="1 2">NL-1719</strain>
    </source>
</reference>
<organism evidence="1 2">
    <name type="scientific">Pluteus cervinus</name>
    <dbReference type="NCBI Taxonomy" id="181527"/>
    <lineage>
        <taxon>Eukaryota</taxon>
        <taxon>Fungi</taxon>
        <taxon>Dikarya</taxon>
        <taxon>Basidiomycota</taxon>
        <taxon>Agaricomycotina</taxon>
        <taxon>Agaricomycetes</taxon>
        <taxon>Agaricomycetidae</taxon>
        <taxon>Agaricales</taxon>
        <taxon>Pluteineae</taxon>
        <taxon>Pluteaceae</taxon>
        <taxon>Pluteus</taxon>
    </lineage>
</organism>
<keyword evidence="2" id="KW-1185">Reference proteome</keyword>
<protein>
    <submittedName>
        <fullName evidence="1">WD40 repeat-like protein</fullName>
    </submittedName>
</protein>
<name>A0ACD3BBI0_9AGAR</name>
<dbReference type="EMBL" id="ML208265">
    <property type="protein sequence ID" value="TFK75001.1"/>
    <property type="molecule type" value="Genomic_DNA"/>
</dbReference>
<dbReference type="Proteomes" id="UP000308600">
    <property type="component" value="Unassembled WGS sequence"/>
</dbReference>
<evidence type="ECO:0000313" key="1">
    <source>
        <dbReference type="EMBL" id="TFK75001.1"/>
    </source>
</evidence>
<proteinExistence type="predicted"/>
<gene>
    <name evidence="1" type="ORF">BDN72DRAFT_832707</name>
</gene>
<evidence type="ECO:0000313" key="2">
    <source>
        <dbReference type="Proteomes" id="UP000308600"/>
    </source>
</evidence>
<sequence>MRDIIDVESLKEITDLTDGPSGMVPQMIDLTEDDEIEEVPGPNSRRIQSPPSAINPDIGKKYSPHPNRGVNSNWSQRDVTSWLAPWQPSSSKRTLEVIDVDNEVEVPESKAPKFHDEDSETEYTSIYDALLVNDPRNWQALNLYADQLDVPRNLGDTLQKLTLGLQHGPQFVSKISQQRPKSGPSSKYIPIWENMKLAVDKRSTTHHGALFSHTDHGVMPLMKLKLVDQYKYAPGAINKIAQKNGCIAVGSASLGGQPDQPDETGPDPYNKDGALTIWKGKPYVLTGHYKEISIPNPIPNQPQLLETKYYAVNNLCFDSCSDVLVSLGNDKSVLVWVYDDDEEKYVWARKWGQSCVSAPSEIAFQENGPAFAVGERKLHIWSGLEVEEVISDSFQIGKRKDHEVATLAWGQARTEHLVFASSAPIGDGYDGTHQAIDVQTQSISWTFNNSEAGCCMSLKPGGETLALVTQPDENMFKLKLFDVKGANGTPHASIDIQFHGDSVGEINMATWSPDGIFLAIARNDNSTHVYDMRMLSDDPLFVYQHRGPSAVNPGHESFGVVSALWTTSLSERPYLITGGDDGCVRMWNPLKSREDTSGVPIMQADSDIAALHIGDPHQGQYPLVVGDGSGQVYIYDVHGF</sequence>
<accession>A0ACD3BBI0</accession>